<dbReference type="eggNOG" id="ENOG502RCPM">
    <property type="taxonomic scope" value="Eukaryota"/>
</dbReference>
<accession>I1CET2</accession>
<dbReference type="EMBL" id="CH476740">
    <property type="protein sequence ID" value="EIE86962.1"/>
    <property type="molecule type" value="Genomic_DNA"/>
</dbReference>
<organism evidence="1 2">
    <name type="scientific">Rhizopus delemar (strain RA 99-880 / ATCC MYA-4621 / FGSC 9543 / NRRL 43880)</name>
    <name type="common">Mucormycosis agent</name>
    <name type="synonym">Rhizopus arrhizus var. delemar</name>
    <dbReference type="NCBI Taxonomy" id="246409"/>
    <lineage>
        <taxon>Eukaryota</taxon>
        <taxon>Fungi</taxon>
        <taxon>Fungi incertae sedis</taxon>
        <taxon>Mucoromycota</taxon>
        <taxon>Mucoromycotina</taxon>
        <taxon>Mucoromycetes</taxon>
        <taxon>Mucorales</taxon>
        <taxon>Mucorineae</taxon>
        <taxon>Rhizopodaceae</taxon>
        <taxon>Rhizopus</taxon>
    </lineage>
</organism>
<keyword evidence="2" id="KW-1185">Reference proteome</keyword>
<dbReference type="InParanoid" id="I1CET2"/>
<dbReference type="OMA" id="CKDMELM"/>
<protein>
    <submittedName>
        <fullName evidence="1">Uncharacterized protein</fullName>
    </submittedName>
</protein>
<proteinExistence type="predicted"/>
<dbReference type="Proteomes" id="UP000009138">
    <property type="component" value="Unassembled WGS sequence"/>
</dbReference>
<gene>
    <name evidence="1" type="ORF">RO3G_11673</name>
</gene>
<evidence type="ECO:0000313" key="1">
    <source>
        <dbReference type="EMBL" id="EIE86962.1"/>
    </source>
</evidence>
<dbReference type="GeneID" id="93618638"/>
<dbReference type="RefSeq" id="XP_067522358.1">
    <property type="nucleotide sequence ID" value="XM_067666257.1"/>
</dbReference>
<name>I1CET2_RHIO9</name>
<dbReference type="OrthoDB" id="2288332at2759"/>
<sequence>MNNEQESDKQEYEGMAKKRILKGIIPLSDSLYIPKRKGLSSVQSKMDCEDMELMKLCLSRNIDFIYYAHVFVYIFLDLN</sequence>
<dbReference type="VEuPathDB" id="FungiDB:RO3G_11673"/>
<dbReference type="AlphaFoldDB" id="I1CET2"/>
<evidence type="ECO:0000313" key="2">
    <source>
        <dbReference type="Proteomes" id="UP000009138"/>
    </source>
</evidence>
<reference evidence="1 2" key="1">
    <citation type="journal article" date="2009" name="PLoS Genet.">
        <title>Genomic analysis of the basal lineage fungus Rhizopus oryzae reveals a whole-genome duplication.</title>
        <authorList>
            <person name="Ma L.-J."/>
            <person name="Ibrahim A.S."/>
            <person name="Skory C."/>
            <person name="Grabherr M.G."/>
            <person name="Burger G."/>
            <person name="Butler M."/>
            <person name="Elias M."/>
            <person name="Idnurm A."/>
            <person name="Lang B.F."/>
            <person name="Sone T."/>
            <person name="Abe A."/>
            <person name="Calvo S.E."/>
            <person name="Corrochano L.M."/>
            <person name="Engels R."/>
            <person name="Fu J."/>
            <person name="Hansberg W."/>
            <person name="Kim J.-M."/>
            <person name="Kodira C.D."/>
            <person name="Koehrsen M.J."/>
            <person name="Liu B."/>
            <person name="Miranda-Saavedra D."/>
            <person name="O'Leary S."/>
            <person name="Ortiz-Castellanos L."/>
            <person name="Poulter R."/>
            <person name="Rodriguez-Romero J."/>
            <person name="Ruiz-Herrera J."/>
            <person name="Shen Y.-Q."/>
            <person name="Zeng Q."/>
            <person name="Galagan J."/>
            <person name="Birren B.W."/>
            <person name="Cuomo C.A."/>
            <person name="Wickes B.L."/>
        </authorList>
    </citation>
    <scope>NUCLEOTIDE SEQUENCE [LARGE SCALE GENOMIC DNA]</scope>
    <source>
        <strain evidence="2">RA 99-880 / ATCC MYA-4621 / FGSC 9543 / NRRL 43880</strain>
    </source>
</reference>